<reference evidence="1" key="1">
    <citation type="submission" date="2014-11" db="EMBL/GenBank/DDBJ databases">
        <authorList>
            <person name="Amaro Gonzalez C."/>
        </authorList>
    </citation>
    <scope>NUCLEOTIDE SEQUENCE</scope>
</reference>
<protein>
    <submittedName>
        <fullName evidence="1">Uncharacterized protein</fullName>
    </submittedName>
</protein>
<dbReference type="AlphaFoldDB" id="A0A0E9V4H4"/>
<proteinExistence type="predicted"/>
<sequence length="81" mass="8848">MWRNGGTRGSSLLTLADDATATGSVSSLQPVPWGEITLGTWGNMLLHPKFVWSKQNNKIMLNDCLAYSSGIHKDDGKEDLN</sequence>
<accession>A0A0E9V4H4</accession>
<organism evidence="1">
    <name type="scientific">Anguilla anguilla</name>
    <name type="common">European freshwater eel</name>
    <name type="synonym">Muraena anguilla</name>
    <dbReference type="NCBI Taxonomy" id="7936"/>
    <lineage>
        <taxon>Eukaryota</taxon>
        <taxon>Metazoa</taxon>
        <taxon>Chordata</taxon>
        <taxon>Craniata</taxon>
        <taxon>Vertebrata</taxon>
        <taxon>Euteleostomi</taxon>
        <taxon>Actinopterygii</taxon>
        <taxon>Neopterygii</taxon>
        <taxon>Teleostei</taxon>
        <taxon>Anguilliformes</taxon>
        <taxon>Anguillidae</taxon>
        <taxon>Anguilla</taxon>
    </lineage>
</organism>
<name>A0A0E9V4H4_ANGAN</name>
<dbReference type="EMBL" id="GBXM01035640">
    <property type="protein sequence ID" value="JAH72937.1"/>
    <property type="molecule type" value="Transcribed_RNA"/>
</dbReference>
<reference evidence="1" key="2">
    <citation type="journal article" date="2015" name="Fish Shellfish Immunol.">
        <title>Early steps in the European eel (Anguilla anguilla)-Vibrio vulnificus interaction in the gills: Role of the RtxA13 toxin.</title>
        <authorList>
            <person name="Callol A."/>
            <person name="Pajuelo D."/>
            <person name="Ebbesson L."/>
            <person name="Teles M."/>
            <person name="MacKenzie S."/>
            <person name="Amaro C."/>
        </authorList>
    </citation>
    <scope>NUCLEOTIDE SEQUENCE</scope>
</reference>
<evidence type="ECO:0000313" key="1">
    <source>
        <dbReference type="EMBL" id="JAH72937.1"/>
    </source>
</evidence>